<name>A0A2H3J0G3_WOLCO</name>
<dbReference type="AlphaFoldDB" id="A0A2H3J0G3"/>
<evidence type="ECO:0000256" key="1">
    <source>
        <dbReference type="SAM" id="MobiDB-lite"/>
    </source>
</evidence>
<dbReference type="EMBL" id="KB467854">
    <property type="protein sequence ID" value="PCH35722.1"/>
    <property type="molecule type" value="Genomic_DNA"/>
</dbReference>
<keyword evidence="3" id="KW-1185">Reference proteome</keyword>
<feature type="compositionally biased region" description="Polar residues" evidence="1">
    <location>
        <begin position="138"/>
        <end position="149"/>
    </location>
</feature>
<feature type="region of interest" description="Disordered" evidence="1">
    <location>
        <begin position="216"/>
        <end position="240"/>
    </location>
</feature>
<feature type="region of interest" description="Disordered" evidence="1">
    <location>
        <begin position="138"/>
        <end position="195"/>
    </location>
</feature>
<organism evidence="2 3">
    <name type="scientific">Wolfiporia cocos (strain MD-104)</name>
    <name type="common">Brown rot fungus</name>
    <dbReference type="NCBI Taxonomy" id="742152"/>
    <lineage>
        <taxon>Eukaryota</taxon>
        <taxon>Fungi</taxon>
        <taxon>Dikarya</taxon>
        <taxon>Basidiomycota</taxon>
        <taxon>Agaricomycotina</taxon>
        <taxon>Agaricomycetes</taxon>
        <taxon>Polyporales</taxon>
        <taxon>Phaeolaceae</taxon>
        <taxon>Wolfiporia</taxon>
    </lineage>
</organism>
<evidence type="ECO:0000313" key="3">
    <source>
        <dbReference type="Proteomes" id="UP000218811"/>
    </source>
</evidence>
<dbReference type="OMA" id="ITEESHQ"/>
<dbReference type="OrthoDB" id="2793621at2759"/>
<evidence type="ECO:0000313" key="2">
    <source>
        <dbReference type="EMBL" id="PCH35722.1"/>
    </source>
</evidence>
<dbReference type="Proteomes" id="UP000218811">
    <property type="component" value="Unassembled WGS sequence"/>
</dbReference>
<gene>
    <name evidence="2" type="ORF">WOLCODRAFT_140045</name>
</gene>
<feature type="compositionally biased region" description="Low complexity" evidence="1">
    <location>
        <begin position="181"/>
        <end position="195"/>
    </location>
</feature>
<protein>
    <submittedName>
        <fullName evidence="2">Uncharacterized protein</fullName>
    </submittedName>
</protein>
<proteinExistence type="predicted"/>
<accession>A0A2H3J0G3</accession>
<reference evidence="2 3" key="1">
    <citation type="journal article" date="2012" name="Science">
        <title>The Paleozoic origin of enzymatic lignin decomposition reconstructed from 31 fungal genomes.</title>
        <authorList>
            <person name="Floudas D."/>
            <person name="Binder M."/>
            <person name="Riley R."/>
            <person name="Barry K."/>
            <person name="Blanchette R.A."/>
            <person name="Henrissat B."/>
            <person name="Martinez A.T."/>
            <person name="Otillar R."/>
            <person name="Spatafora J.W."/>
            <person name="Yadav J.S."/>
            <person name="Aerts A."/>
            <person name="Benoit I."/>
            <person name="Boyd A."/>
            <person name="Carlson A."/>
            <person name="Copeland A."/>
            <person name="Coutinho P.M."/>
            <person name="de Vries R.P."/>
            <person name="Ferreira P."/>
            <person name="Findley K."/>
            <person name="Foster B."/>
            <person name="Gaskell J."/>
            <person name="Glotzer D."/>
            <person name="Gorecki P."/>
            <person name="Heitman J."/>
            <person name="Hesse C."/>
            <person name="Hori C."/>
            <person name="Igarashi K."/>
            <person name="Jurgens J.A."/>
            <person name="Kallen N."/>
            <person name="Kersten P."/>
            <person name="Kohler A."/>
            <person name="Kuees U."/>
            <person name="Kumar T.K.A."/>
            <person name="Kuo A."/>
            <person name="LaButti K."/>
            <person name="Larrondo L.F."/>
            <person name="Lindquist E."/>
            <person name="Ling A."/>
            <person name="Lombard V."/>
            <person name="Lucas S."/>
            <person name="Lundell T."/>
            <person name="Martin R."/>
            <person name="McLaughlin D.J."/>
            <person name="Morgenstern I."/>
            <person name="Morin E."/>
            <person name="Murat C."/>
            <person name="Nagy L.G."/>
            <person name="Nolan M."/>
            <person name="Ohm R.A."/>
            <person name="Patyshakuliyeva A."/>
            <person name="Rokas A."/>
            <person name="Ruiz-Duenas F.J."/>
            <person name="Sabat G."/>
            <person name="Salamov A."/>
            <person name="Samejima M."/>
            <person name="Schmutz J."/>
            <person name="Slot J.C."/>
            <person name="St John F."/>
            <person name="Stenlid J."/>
            <person name="Sun H."/>
            <person name="Sun S."/>
            <person name="Syed K."/>
            <person name="Tsang A."/>
            <person name="Wiebenga A."/>
            <person name="Young D."/>
            <person name="Pisabarro A."/>
            <person name="Eastwood D.C."/>
            <person name="Martin F."/>
            <person name="Cullen D."/>
            <person name="Grigoriev I.V."/>
            <person name="Hibbett D.S."/>
        </authorList>
    </citation>
    <scope>NUCLEOTIDE SEQUENCE [LARGE SCALE GENOMIC DNA]</scope>
    <source>
        <strain evidence="2 3">MD-104</strain>
    </source>
</reference>
<sequence length="380" mass="40981">MTAMAARRRFADSLDMVAARPILSIDLVSSPISLDNAWSMVDSPVLGHPTDSVQQSGPSVPRIEHLRIQKKSARVAPVAPLNIKKARRKGLLSGVQLVLPTTPLPPSTPGMTPQTSLTFTAEWDDDRGYLFTPLSSAPRSAAVTTQVSPRSIPDDITEESHQEVELGSGLADHGHDYRPESPMSCSSGSSDSSSRSSCYSGRSLFSESGPLFIHERKPSTVSTCPSSVMDDTDAKTSESPCTREQAAQELVAQLEAEIHRTACVKQLDSSCLEGMDQALLLDPWSAFDLLCWESVAQPPVLADASSPVRQRKMQFRKSKPLPDVPSGSGDSDIPCCDEVASSRFSCDGLPSLAAQASRRAHDCGFRFHLAKALKFYARGP</sequence>